<dbReference type="AlphaFoldDB" id="A0AAV5L3M8"/>
<organism evidence="3 4">
    <name type="scientific">Rubroshorea leprosula</name>
    <dbReference type="NCBI Taxonomy" id="152421"/>
    <lineage>
        <taxon>Eukaryota</taxon>
        <taxon>Viridiplantae</taxon>
        <taxon>Streptophyta</taxon>
        <taxon>Embryophyta</taxon>
        <taxon>Tracheophyta</taxon>
        <taxon>Spermatophyta</taxon>
        <taxon>Magnoliopsida</taxon>
        <taxon>eudicotyledons</taxon>
        <taxon>Gunneridae</taxon>
        <taxon>Pentapetalae</taxon>
        <taxon>rosids</taxon>
        <taxon>malvids</taxon>
        <taxon>Malvales</taxon>
        <taxon>Dipterocarpaceae</taxon>
        <taxon>Rubroshorea</taxon>
    </lineage>
</organism>
<feature type="domain" description="DUF4216" evidence="2">
    <location>
        <begin position="166"/>
        <end position="235"/>
    </location>
</feature>
<sequence length="278" mass="32474">MSRKTVEHMTWHLNCYNENEKIFHPACGEAWKHFDSTHPEFASESRNVRLGLCIDCLTPFGHSASPYSCWPVFVSVYNLPPTMCMKQEYVFLSLIIQGPQSLGKNIDVNDMAIWQKRTVEIICELERIFPPSFFDSMEHLAIHLPYETHVGGPYYDFYGVLQEIIQIEYYGLIHRQAIVLFKCDWYEIPPAQGVQVDQKHPLVDINPRRYLRSYESFILASQARQVYYTPYPSINHERRGWIAALKIKARIIIEAPENKDDQQEGLTPYFQDDEPPIP</sequence>
<dbReference type="PANTHER" id="PTHR48258">
    <property type="entry name" value="DUF4218 DOMAIN-CONTAINING PROTEIN-RELATED"/>
    <property type="match status" value="1"/>
</dbReference>
<evidence type="ECO:0000259" key="2">
    <source>
        <dbReference type="Pfam" id="PF13952"/>
    </source>
</evidence>
<protein>
    <recommendedName>
        <fullName evidence="2">DUF4216 domain-containing protein</fullName>
    </recommendedName>
</protein>
<dbReference type="InterPro" id="IPR004242">
    <property type="entry name" value="Transposase_21"/>
</dbReference>
<evidence type="ECO:0000313" key="4">
    <source>
        <dbReference type="Proteomes" id="UP001054252"/>
    </source>
</evidence>
<evidence type="ECO:0000313" key="3">
    <source>
        <dbReference type="EMBL" id="GKV31556.1"/>
    </source>
</evidence>
<accession>A0AAV5L3M8</accession>
<dbReference type="Pfam" id="PF02992">
    <property type="entry name" value="Transposase_21"/>
    <property type="match status" value="1"/>
</dbReference>
<comment type="caution">
    <text evidence="3">The sequence shown here is derived from an EMBL/GenBank/DDBJ whole genome shotgun (WGS) entry which is preliminary data.</text>
</comment>
<name>A0AAV5L3M8_9ROSI</name>
<proteinExistence type="predicted"/>
<evidence type="ECO:0000256" key="1">
    <source>
        <dbReference type="SAM" id="MobiDB-lite"/>
    </source>
</evidence>
<dbReference type="Pfam" id="PF13952">
    <property type="entry name" value="DUF4216"/>
    <property type="match status" value="1"/>
</dbReference>
<feature type="region of interest" description="Disordered" evidence="1">
    <location>
        <begin position="258"/>
        <end position="278"/>
    </location>
</feature>
<dbReference type="InterPro" id="IPR025312">
    <property type="entry name" value="DUF4216"/>
</dbReference>
<gene>
    <name evidence="3" type="ORF">SLEP1_g40235</name>
</gene>
<keyword evidence="4" id="KW-1185">Reference proteome</keyword>
<dbReference type="PANTHER" id="PTHR48258:SF4">
    <property type="entry name" value="DUF4216 DOMAIN-CONTAINING PROTEIN"/>
    <property type="match status" value="1"/>
</dbReference>
<reference evidence="3 4" key="1">
    <citation type="journal article" date="2021" name="Commun. Biol.">
        <title>The genome of Shorea leprosula (Dipterocarpaceae) highlights the ecological relevance of drought in aseasonal tropical rainforests.</title>
        <authorList>
            <person name="Ng K.K.S."/>
            <person name="Kobayashi M.J."/>
            <person name="Fawcett J.A."/>
            <person name="Hatakeyama M."/>
            <person name="Paape T."/>
            <person name="Ng C.H."/>
            <person name="Ang C.C."/>
            <person name="Tnah L.H."/>
            <person name="Lee C.T."/>
            <person name="Nishiyama T."/>
            <person name="Sese J."/>
            <person name="O'Brien M.J."/>
            <person name="Copetti D."/>
            <person name="Mohd Noor M.I."/>
            <person name="Ong R.C."/>
            <person name="Putra M."/>
            <person name="Sireger I.Z."/>
            <person name="Indrioko S."/>
            <person name="Kosugi Y."/>
            <person name="Izuno A."/>
            <person name="Isagi Y."/>
            <person name="Lee S.L."/>
            <person name="Shimizu K.K."/>
        </authorList>
    </citation>
    <scope>NUCLEOTIDE SEQUENCE [LARGE SCALE GENOMIC DNA]</scope>
    <source>
        <strain evidence="3">214</strain>
    </source>
</reference>
<dbReference type="EMBL" id="BPVZ01000091">
    <property type="protein sequence ID" value="GKV31556.1"/>
    <property type="molecule type" value="Genomic_DNA"/>
</dbReference>
<dbReference type="Proteomes" id="UP001054252">
    <property type="component" value="Unassembled WGS sequence"/>
</dbReference>